<evidence type="ECO:0000256" key="5">
    <source>
        <dbReference type="HAMAP-Rule" id="MF_00198"/>
    </source>
</evidence>
<keyword evidence="5" id="KW-1003">Cell membrane</keyword>
<dbReference type="GO" id="GO:0008295">
    <property type="term" value="P:spermidine biosynthetic process"/>
    <property type="evidence" value="ECO:0007669"/>
    <property type="project" value="UniProtKB-UniRule"/>
</dbReference>
<dbReference type="HAMAP" id="MF_00198">
    <property type="entry name" value="Spermidine_synth"/>
    <property type="match status" value="1"/>
</dbReference>
<accession>A0A933GL37</accession>
<dbReference type="CDD" id="cd02440">
    <property type="entry name" value="AdoMet_MTases"/>
    <property type="match status" value="1"/>
</dbReference>
<feature type="active site" description="Proton acceptor" evidence="5 6">
    <location>
        <position position="381"/>
    </location>
</feature>
<organism evidence="8 9">
    <name type="scientific">Tectimicrobiota bacterium</name>
    <dbReference type="NCBI Taxonomy" id="2528274"/>
    <lineage>
        <taxon>Bacteria</taxon>
        <taxon>Pseudomonadati</taxon>
        <taxon>Nitrospinota/Tectimicrobiota group</taxon>
        <taxon>Candidatus Tectimicrobiota</taxon>
    </lineage>
</organism>
<keyword evidence="5" id="KW-0472">Membrane</keyword>
<dbReference type="InterPro" id="IPR030373">
    <property type="entry name" value="PABS_CS"/>
</dbReference>
<keyword evidence="4 5" id="KW-0620">Polyamine biosynthesis</keyword>
<dbReference type="PROSITE" id="PS01330">
    <property type="entry name" value="PABS_1"/>
    <property type="match status" value="1"/>
</dbReference>
<evidence type="ECO:0000313" key="8">
    <source>
        <dbReference type="EMBL" id="MBI4595135.1"/>
    </source>
</evidence>
<gene>
    <name evidence="5" type="primary">speE</name>
    <name evidence="8" type="ORF">HY730_02025</name>
</gene>
<comment type="function">
    <text evidence="5">Catalyzes the irreversible transfer of a propylamine group from the amino donor S-adenosylmethioninamine (decarboxy-AdoMet) to putrescine (1,4-diaminobutane) to yield spermidine.</text>
</comment>
<proteinExistence type="inferred from homology"/>
<dbReference type="FunFam" id="3.40.50.150:FF:000088">
    <property type="entry name" value="Polyamine aminopropyltransferase"/>
    <property type="match status" value="1"/>
</dbReference>
<comment type="subunit">
    <text evidence="5">Homodimer or homotetramer.</text>
</comment>
<feature type="binding site" evidence="5">
    <location>
        <position position="309"/>
    </location>
    <ligand>
        <name>spermidine</name>
        <dbReference type="ChEBI" id="CHEBI:57834"/>
    </ligand>
</feature>
<feature type="binding site" evidence="5">
    <location>
        <begin position="363"/>
        <end position="364"/>
    </location>
    <ligand>
        <name>S-methyl-5'-thioadenosine</name>
        <dbReference type="ChEBI" id="CHEBI:17509"/>
    </ligand>
</feature>
<dbReference type="SUPFAM" id="SSF53335">
    <property type="entry name" value="S-adenosyl-L-methionine-dependent methyltransferases"/>
    <property type="match status" value="1"/>
</dbReference>
<feature type="transmembrane region" description="Helical" evidence="5">
    <location>
        <begin position="119"/>
        <end position="139"/>
    </location>
</feature>
<dbReference type="GO" id="GO:0004766">
    <property type="term" value="F:spermidine synthase activity"/>
    <property type="evidence" value="ECO:0007669"/>
    <property type="project" value="UniProtKB-UniRule"/>
</dbReference>
<evidence type="ECO:0000256" key="3">
    <source>
        <dbReference type="ARBA" id="ARBA00023066"/>
    </source>
</evidence>
<feature type="transmembrane region" description="Helical" evidence="5">
    <location>
        <begin position="56"/>
        <end position="72"/>
    </location>
</feature>
<name>A0A933GL37_UNCTE</name>
<comment type="subcellular location">
    <subcellularLocation>
        <location evidence="5">Cell membrane</location>
        <topology evidence="5">Multi-pass membrane protein</topology>
    </subcellularLocation>
</comment>
<dbReference type="GO" id="GO:0005886">
    <property type="term" value="C:plasma membrane"/>
    <property type="evidence" value="ECO:0007669"/>
    <property type="project" value="UniProtKB-SubCell"/>
</dbReference>
<comment type="pathway">
    <text evidence="5">Amine and polyamine biosynthesis; spermidine biosynthesis; spermidine from putrescine: step 1/1.</text>
</comment>
<dbReference type="InterPro" id="IPR030374">
    <property type="entry name" value="PABS"/>
</dbReference>
<keyword evidence="5" id="KW-0812">Transmembrane</keyword>
<evidence type="ECO:0000313" key="9">
    <source>
        <dbReference type="Proteomes" id="UP000772181"/>
    </source>
</evidence>
<comment type="caution">
    <text evidence="5">Lacks conserved residue(s) required for the propagation of feature annotation.</text>
</comment>
<dbReference type="EMBL" id="JACQWF010000092">
    <property type="protein sequence ID" value="MBI4595135.1"/>
    <property type="molecule type" value="Genomic_DNA"/>
</dbReference>
<evidence type="ECO:0000259" key="7">
    <source>
        <dbReference type="PROSITE" id="PS51006"/>
    </source>
</evidence>
<dbReference type="Gene3D" id="3.40.50.150">
    <property type="entry name" value="Vaccinia Virus protein VP39"/>
    <property type="match status" value="1"/>
</dbReference>
<feature type="transmembrane region" description="Helical" evidence="5">
    <location>
        <begin position="160"/>
        <end position="178"/>
    </location>
</feature>
<feature type="binding site" evidence="5">
    <location>
        <position position="329"/>
    </location>
    <ligand>
        <name>S-methyl-5'-thioadenosine</name>
        <dbReference type="ChEBI" id="CHEBI:17509"/>
    </ligand>
</feature>
<keyword evidence="3 5" id="KW-0745">Spermidine biosynthesis</keyword>
<evidence type="ECO:0000256" key="1">
    <source>
        <dbReference type="ARBA" id="ARBA00007867"/>
    </source>
</evidence>
<keyword evidence="5" id="KW-1133">Transmembrane helix</keyword>
<comment type="caution">
    <text evidence="8">The sequence shown here is derived from an EMBL/GenBank/DDBJ whole genome shotgun (WGS) entry which is preliminary data.</text>
</comment>
<keyword evidence="2 5" id="KW-0808">Transferase</keyword>
<feature type="transmembrane region" description="Helical" evidence="5">
    <location>
        <begin position="211"/>
        <end position="230"/>
    </location>
</feature>
<feature type="transmembrane region" description="Helical" evidence="5">
    <location>
        <begin position="184"/>
        <end position="199"/>
    </location>
</feature>
<feature type="binding site" evidence="5">
    <location>
        <position position="255"/>
    </location>
    <ligand>
        <name>S-methyl-5'-thioadenosine</name>
        <dbReference type="ChEBI" id="CHEBI:17509"/>
    </ligand>
</feature>
<dbReference type="Proteomes" id="UP000772181">
    <property type="component" value="Unassembled WGS sequence"/>
</dbReference>
<reference evidence="8" key="1">
    <citation type="submission" date="2020-07" db="EMBL/GenBank/DDBJ databases">
        <title>Huge and variable diversity of episymbiotic CPR bacteria and DPANN archaea in groundwater ecosystems.</title>
        <authorList>
            <person name="He C.Y."/>
            <person name="Keren R."/>
            <person name="Whittaker M."/>
            <person name="Farag I.F."/>
            <person name="Doudna J."/>
            <person name="Cate J.H.D."/>
            <person name="Banfield J.F."/>
        </authorList>
    </citation>
    <scope>NUCLEOTIDE SEQUENCE</scope>
    <source>
        <strain evidence="8">NC_groundwater_1482_Ag_S-0.65um_47_24</strain>
    </source>
</reference>
<dbReference type="PANTHER" id="PTHR43317">
    <property type="entry name" value="THERMOSPERMINE SYNTHASE ACAULIS5"/>
    <property type="match status" value="1"/>
</dbReference>
<sequence>MPTDELSVANNSIPVTNKTPNHSRILKLCLFASGFVGIVTEYVLSTLASYLLGNPIIQWPLIISLMLFAMGLGSRISRYLEKNLLDFFILIELSISFFCSISAALAYSCAAYTTQTGLIIYALALCLGLLVGFEIPLVTRINSSYESLRANIASVMENDYFGALFGGLVFTFLALPWLGLTYTPIALGVVNFLVSLVLLRQTSTLLAYPRIIKSICVALALFLVVLSIWIKPIILYGEQSKYRDKVIYSQQTAYQKIVITQWKNHYWLFLDGEEQFSTYDEDKYHEPLVHPALKLSGGRQKILILGGGDGLAAREILKYEEVKEITIVDIDSAVTELAKTYPILMEINKRALHDPRVKVINKDAYYFLAENLDPFDAIIIDLPDPRSLQLARLYSKEFYELAKKSLIKGGVIVTQATSPLYATKSYVSIMKTMASAGFSVLPYHNQIPTMGEWGWVLGIEAGVITGERLKELALYLDFNDVSTKFINPEAVVAMVHFGKGILEKKAEVRVNSLSDLVIDRYYREGRWDIY</sequence>
<comment type="similarity">
    <text evidence="1 5">Belongs to the spermidine/spermine synthase family.</text>
</comment>
<dbReference type="NCBIfam" id="NF037959">
    <property type="entry name" value="MFS_SpdSyn"/>
    <property type="match status" value="1"/>
</dbReference>
<dbReference type="EC" id="2.5.1.16" evidence="5"/>
<dbReference type="InterPro" id="IPR029063">
    <property type="entry name" value="SAM-dependent_MTases_sf"/>
</dbReference>
<feature type="transmembrane region" description="Helical" evidence="5">
    <location>
        <begin position="84"/>
        <end position="107"/>
    </location>
</feature>
<dbReference type="AlphaFoldDB" id="A0A933GL37"/>
<comment type="catalytic activity">
    <reaction evidence="5">
        <text>S-adenosyl 3-(methylsulfanyl)propylamine + putrescine = S-methyl-5'-thioadenosine + spermidine + H(+)</text>
        <dbReference type="Rhea" id="RHEA:12721"/>
        <dbReference type="ChEBI" id="CHEBI:15378"/>
        <dbReference type="ChEBI" id="CHEBI:17509"/>
        <dbReference type="ChEBI" id="CHEBI:57443"/>
        <dbReference type="ChEBI" id="CHEBI:57834"/>
        <dbReference type="ChEBI" id="CHEBI:326268"/>
        <dbReference type="EC" id="2.5.1.16"/>
    </reaction>
</comment>
<protein>
    <recommendedName>
        <fullName evidence="5">Polyamine aminopropyltransferase</fullName>
    </recommendedName>
    <alternativeName>
        <fullName evidence="5">Putrescine aminopropyltransferase</fullName>
        <shortName evidence="5">PAPT</shortName>
    </alternativeName>
    <alternativeName>
        <fullName evidence="5">Spermidine synthase</fullName>
        <shortName evidence="5">SPDS</shortName>
        <shortName evidence="5">SPDSY</shortName>
        <ecNumber evidence="5">2.5.1.16</ecNumber>
    </alternativeName>
</protein>
<evidence type="ECO:0000256" key="4">
    <source>
        <dbReference type="ARBA" id="ARBA00023115"/>
    </source>
</evidence>
<evidence type="ECO:0000256" key="2">
    <source>
        <dbReference type="ARBA" id="ARBA00022679"/>
    </source>
</evidence>
<dbReference type="NCBIfam" id="NF002956">
    <property type="entry name" value="PRK03612.1"/>
    <property type="match status" value="1"/>
</dbReference>
<feature type="binding site" evidence="5">
    <location>
        <position position="285"/>
    </location>
    <ligand>
        <name>spermidine</name>
        <dbReference type="ChEBI" id="CHEBI:57834"/>
    </ligand>
</feature>
<dbReference type="PANTHER" id="PTHR43317:SF1">
    <property type="entry name" value="THERMOSPERMINE SYNTHASE ACAULIS5"/>
    <property type="match status" value="1"/>
</dbReference>
<dbReference type="GO" id="GO:0010487">
    <property type="term" value="F:thermospermine synthase activity"/>
    <property type="evidence" value="ECO:0007669"/>
    <property type="project" value="UniProtKB-ARBA"/>
</dbReference>
<dbReference type="PROSITE" id="PS51006">
    <property type="entry name" value="PABS_2"/>
    <property type="match status" value="1"/>
</dbReference>
<feature type="transmembrane region" description="Helical" evidence="5">
    <location>
        <begin position="25"/>
        <end position="44"/>
    </location>
</feature>
<dbReference type="InterPro" id="IPR001045">
    <property type="entry name" value="Spermi_synthase"/>
</dbReference>
<feature type="domain" description="PABS" evidence="7">
    <location>
        <begin position="227"/>
        <end position="460"/>
    </location>
</feature>
<evidence type="ECO:0000256" key="6">
    <source>
        <dbReference type="PROSITE-ProRule" id="PRU00354"/>
    </source>
</evidence>
<dbReference type="Pfam" id="PF01564">
    <property type="entry name" value="Spermine_synth"/>
    <property type="match status" value="1"/>
</dbReference>